<dbReference type="SUPFAM" id="SSF81383">
    <property type="entry name" value="F-box domain"/>
    <property type="match status" value="1"/>
</dbReference>
<dbReference type="InterPro" id="IPR006527">
    <property type="entry name" value="F-box-assoc_dom_typ1"/>
</dbReference>
<dbReference type="AlphaFoldDB" id="A0A2N9IAN5"/>
<dbReference type="InterPro" id="IPR050796">
    <property type="entry name" value="SCF_F-box_component"/>
</dbReference>
<gene>
    <name evidence="2" type="ORF">FSB_LOCUS49634</name>
</gene>
<dbReference type="InterPro" id="IPR036047">
    <property type="entry name" value="F-box-like_dom_sf"/>
</dbReference>
<accession>A0A2N9IAN5</accession>
<dbReference type="CDD" id="cd22157">
    <property type="entry name" value="F-box_AtFBW1-like"/>
    <property type="match status" value="1"/>
</dbReference>
<feature type="domain" description="F-box" evidence="1">
    <location>
        <begin position="2"/>
        <end position="53"/>
    </location>
</feature>
<organism evidence="2">
    <name type="scientific">Fagus sylvatica</name>
    <name type="common">Beechnut</name>
    <dbReference type="NCBI Taxonomy" id="28930"/>
    <lineage>
        <taxon>Eukaryota</taxon>
        <taxon>Viridiplantae</taxon>
        <taxon>Streptophyta</taxon>
        <taxon>Embryophyta</taxon>
        <taxon>Tracheophyta</taxon>
        <taxon>Spermatophyta</taxon>
        <taxon>Magnoliopsida</taxon>
        <taxon>eudicotyledons</taxon>
        <taxon>Gunneridae</taxon>
        <taxon>Pentapetalae</taxon>
        <taxon>rosids</taxon>
        <taxon>fabids</taxon>
        <taxon>Fagales</taxon>
        <taxon>Fagaceae</taxon>
        <taxon>Fagus</taxon>
    </lineage>
</organism>
<dbReference type="InterPro" id="IPR001810">
    <property type="entry name" value="F-box_dom"/>
</dbReference>
<name>A0A2N9IAN5_FAGSY</name>
<dbReference type="InterPro" id="IPR017451">
    <property type="entry name" value="F-box-assoc_interact_dom"/>
</dbReference>
<dbReference type="EMBL" id="OIVN01005282">
    <property type="protein sequence ID" value="SPD21752.1"/>
    <property type="molecule type" value="Genomic_DNA"/>
</dbReference>
<dbReference type="PROSITE" id="PS50181">
    <property type="entry name" value="FBOX"/>
    <property type="match status" value="1"/>
</dbReference>
<dbReference type="SMART" id="SM00256">
    <property type="entry name" value="FBOX"/>
    <property type="match status" value="1"/>
</dbReference>
<evidence type="ECO:0000259" key="1">
    <source>
        <dbReference type="PROSITE" id="PS50181"/>
    </source>
</evidence>
<evidence type="ECO:0000313" key="2">
    <source>
        <dbReference type="EMBL" id="SPD21752.1"/>
    </source>
</evidence>
<reference evidence="2" key="1">
    <citation type="submission" date="2018-02" db="EMBL/GenBank/DDBJ databases">
        <authorList>
            <person name="Cohen D.B."/>
            <person name="Kent A.D."/>
        </authorList>
    </citation>
    <scope>NUCLEOTIDE SEQUENCE</scope>
</reference>
<dbReference type="Pfam" id="PF00646">
    <property type="entry name" value="F-box"/>
    <property type="match status" value="1"/>
</dbReference>
<dbReference type="PANTHER" id="PTHR31672:SF13">
    <property type="entry name" value="F-BOX PROTEIN CPR30-LIKE"/>
    <property type="match status" value="1"/>
</dbReference>
<dbReference type="Gene3D" id="1.20.1280.50">
    <property type="match status" value="1"/>
</dbReference>
<dbReference type="PANTHER" id="PTHR31672">
    <property type="entry name" value="BNACNNG10540D PROTEIN"/>
    <property type="match status" value="1"/>
</dbReference>
<protein>
    <recommendedName>
        <fullName evidence="1">F-box domain-containing protein</fullName>
    </recommendedName>
</protein>
<proteinExistence type="predicted"/>
<dbReference type="NCBIfam" id="TIGR01640">
    <property type="entry name" value="F_box_assoc_1"/>
    <property type="match status" value="1"/>
</dbReference>
<sequence length="387" mass="44728">MSDNADFLPDEIVNQILLRLPIKSIIISICVCKTWKSIIQNPTFISTHLHRSINNNNNHHHLLFRLREDDADIEQIYALHNDDDNDFTEHTRFDFPFQGPDFNAMYNLVDTINGLLCLSDDLDSPTNLHQFLLWNPCVRKFLKLPSPNVTYETHGEFNESIGFGFDTKNNDFKVVKLVTTRESFNLRKDRPLVELYSLSTGEWRMITASLPPICGLAHRERHVFVNGALHWLALRMTDYLKIYCFILVFDLGNEVFREILLPEDPDYFGASLSVYGNSIAFFQEWASSNGGHFNIWVMKEYGVVSSWTKVLTVANQGREGEDISRPIGFRRNGEVMLKMDDGQLISQDLETQERKDLRINSYNYTFVDYYVESLVLLDKAANGVVTY</sequence>
<dbReference type="Pfam" id="PF07734">
    <property type="entry name" value="FBA_1"/>
    <property type="match status" value="1"/>
</dbReference>